<feature type="domain" description="DUF4328" evidence="3">
    <location>
        <begin position="79"/>
        <end position="229"/>
    </location>
</feature>
<sequence>MNPTPPPNPPNPPTGPPNPPNGSYGGFSPYATGAYPSSPVKPVRGAAYAAMTALGLHALTLLVFGGAALWTLYLLGTAEIDEGLLDLHDAVITVLAVQGSAGFVLAAVTVIVWLWRARTNAEVISGSPQHWGRPWIIFGWVVPILNLFVPRRIVGDVWEAVAPSKGTALINAWWTLWLVYLVGDQVAGRMDGESSLDAMRAQLQAFVLLAPVGIAAAVLAILVVWRITRHQEQHADRIAQAIAAPPPNPQP</sequence>
<name>A0ABW2CR45_9ACTN</name>
<dbReference type="RefSeq" id="WP_160821856.1">
    <property type="nucleotide sequence ID" value="NZ_JBHSXS010000026.1"/>
</dbReference>
<feature type="transmembrane region" description="Helical" evidence="2">
    <location>
        <begin position="46"/>
        <end position="75"/>
    </location>
</feature>
<evidence type="ECO:0000259" key="3">
    <source>
        <dbReference type="Pfam" id="PF14219"/>
    </source>
</evidence>
<dbReference type="Proteomes" id="UP001596380">
    <property type="component" value="Unassembled WGS sequence"/>
</dbReference>
<feature type="compositionally biased region" description="Pro residues" evidence="1">
    <location>
        <begin position="1"/>
        <end position="20"/>
    </location>
</feature>
<accession>A0ABW2CR45</accession>
<organism evidence="4 5">
    <name type="scientific">Actinomadura yumaensis</name>
    <dbReference type="NCBI Taxonomy" id="111807"/>
    <lineage>
        <taxon>Bacteria</taxon>
        <taxon>Bacillati</taxon>
        <taxon>Actinomycetota</taxon>
        <taxon>Actinomycetes</taxon>
        <taxon>Streptosporangiales</taxon>
        <taxon>Thermomonosporaceae</taxon>
        <taxon>Actinomadura</taxon>
    </lineage>
</organism>
<feature type="transmembrane region" description="Helical" evidence="2">
    <location>
        <begin position="135"/>
        <end position="154"/>
    </location>
</feature>
<dbReference type="Pfam" id="PF14219">
    <property type="entry name" value="DUF4328"/>
    <property type="match status" value="1"/>
</dbReference>
<comment type="caution">
    <text evidence="4">The sequence shown here is derived from an EMBL/GenBank/DDBJ whole genome shotgun (WGS) entry which is preliminary data.</text>
</comment>
<evidence type="ECO:0000256" key="2">
    <source>
        <dbReference type="SAM" id="Phobius"/>
    </source>
</evidence>
<feature type="transmembrane region" description="Helical" evidence="2">
    <location>
        <begin position="166"/>
        <end position="183"/>
    </location>
</feature>
<keyword evidence="5" id="KW-1185">Reference proteome</keyword>
<reference evidence="5" key="1">
    <citation type="journal article" date="2019" name="Int. J. Syst. Evol. Microbiol.">
        <title>The Global Catalogue of Microorganisms (GCM) 10K type strain sequencing project: providing services to taxonomists for standard genome sequencing and annotation.</title>
        <authorList>
            <consortium name="The Broad Institute Genomics Platform"/>
            <consortium name="The Broad Institute Genome Sequencing Center for Infectious Disease"/>
            <person name="Wu L."/>
            <person name="Ma J."/>
        </authorList>
    </citation>
    <scope>NUCLEOTIDE SEQUENCE [LARGE SCALE GENOMIC DNA]</scope>
    <source>
        <strain evidence="5">JCM 3369</strain>
    </source>
</reference>
<dbReference type="EMBL" id="JBHSXS010000026">
    <property type="protein sequence ID" value="MFC6884297.1"/>
    <property type="molecule type" value="Genomic_DNA"/>
</dbReference>
<evidence type="ECO:0000313" key="4">
    <source>
        <dbReference type="EMBL" id="MFC6884297.1"/>
    </source>
</evidence>
<proteinExistence type="predicted"/>
<gene>
    <name evidence="4" type="ORF">ACFQKB_31380</name>
</gene>
<evidence type="ECO:0000256" key="1">
    <source>
        <dbReference type="SAM" id="MobiDB-lite"/>
    </source>
</evidence>
<feature type="region of interest" description="Disordered" evidence="1">
    <location>
        <begin position="1"/>
        <end position="24"/>
    </location>
</feature>
<protein>
    <submittedName>
        <fullName evidence="4">DUF4328 domain-containing protein</fullName>
    </submittedName>
</protein>
<feature type="transmembrane region" description="Helical" evidence="2">
    <location>
        <begin position="87"/>
        <end position="115"/>
    </location>
</feature>
<evidence type="ECO:0000313" key="5">
    <source>
        <dbReference type="Proteomes" id="UP001596380"/>
    </source>
</evidence>
<feature type="transmembrane region" description="Helical" evidence="2">
    <location>
        <begin position="203"/>
        <end position="225"/>
    </location>
</feature>
<keyword evidence="2" id="KW-0812">Transmembrane</keyword>
<dbReference type="InterPro" id="IPR025565">
    <property type="entry name" value="DUF4328"/>
</dbReference>
<keyword evidence="2" id="KW-1133">Transmembrane helix</keyword>
<keyword evidence="2" id="KW-0472">Membrane</keyword>